<proteinExistence type="predicted"/>
<dbReference type="AlphaFoldDB" id="A0A0A9F9P5"/>
<feature type="region of interest" description="Disordered" evidence="1">
    <location>
        <begin position="1"/>
        <end position="62"/>
    </location>
</feature>
<feature type="compositionally biased region" description="Low complexity" evidence="1">
    <location>
        <begin position="17"/>
        <end position="29"/>
    </location>
</feature>
<dbReference type="EMBL" id="GBRH01189962">
    <property type="protein sequence ID" value="JAE07934.1"/>
    <property type="molecule type" value="Transcribed_RNA"/>
</dbReference>
<reference evidence="2" key="2">
    <citation type="journal article" date="2015" name="Data Brief">
        <title>Shoot transcriptome of the giant reed, Arundo donax.</title>
        <authorList>
            <person name="Barrero R.A."/>
            <person name="Guerrero F.D."/>
            <person name="Moolhuijzen P."/>
            <person name="Goolsby J.A."/>
            <person name="Tidwell J."/>
            <person name="Bellgard S.E."/>
            <person name="Bellgard M.I."/>
        </authorList>
    </citation>
    <scope>NUCLEOTIDE SEQUENCE</scope>
    <source>
        <tissue evidence="2">Shoot tissue taken approximately 20 cm above the soil surface</tissue>
    </source>
</reference>
<evidence type="ECO:0000313" key="2">
    <source>
        <dbReference type="EMBL" id="JAE07934.1"/>
    </source>
</evidence>
<reference evidence="2" key="1">
    <citation type="submission" date="2014-09" db="EMBL/GenBank/DDBJ databases">
        <authorList>
            <person name="Magalhaes I.L.F."/>
            <person name="Oliveira U."/>
            <person name="Santos F.R."/>
            <person name="Vidigal T.H.D.A."/>
            <person name="Brescovit A.D."/>
            <person name="Santos A.J."/>
        </authorList>
    </citation>
    <scope>NUCLEOTIDE SEQUENCE</scope>
    <source>
        <tissue evidence="2">Shoot tissue taken approximately 20 cm above the soil surface</tissue>
    </source>
</reference>
<feature type="compositionally biased region" description="Basic residues" evidence="1">
    <location>
        <begin position="30"/>
        <end position="50"/>
    </location>
</feature>
<sequence length="149" mass="15786">MHGEGEHARARVGGGTPRRAGARRSGALHARGRRGRRSGRGGRRGGRRGRGAGGGRGAEERRVVRVHLRGSGDRAQGAEGWSVSSSCAVLLWICYHSAHHHCQGCNITSNKEAGRINSGHAEFTATDQGNPAEICRQSGKDTTRDCSAI</sequence>
<name>A0A0A9F9P5_ARUDO</name>
<protein>
    <submittedName>
        <fullName evidence="2">Uncharacterized protein</fullName>
    </submittedName>
</protein>
<evidence type="ECO:0000256" key="1">
    <source>
        <dbReference type="SAM" id="MobiDB-lite"/>
    </source>
</evidence>
<accession>A0A0A9F9P5</accession>
<organism evidence="2">
    <name type="scientific">Arundo donax</name>
    <name type="common">Giant reed</name>
    <name type="synonym">Donax arundinaceus</name>
    <dbReference type="NCBI Taxonomy" id="35708"/>
    <lineage>
        <taxon>Eukaryota</taxon>
        <taxon>Viridiplantae</taxon>
        <taxon>Streptophyta</taxon>
        <taxon>Embryophyta</taxon>
        <taxon>Tracheophyta</taxon>
        <taxon>Spermatophyta</taxon>
        <taxon>Magnoliopsida</taxon>
        <taxon>Liliopsida</taxon>
        <taxon>Poales</taxon>
        <taxon>Poaceae</taxon>
        <taxon>PACMAD clade</taxon>
        <taxon>Arundinoideae</taxon>
        <taxon>Arundineae</taxon>
        <taxon>Arundo</taxon>
    </lineage>
</organism>